<proteinExistence type="predicted"/>
<feature type="compositionally biased region" description="Basic and acidic residues" evidence="1">
    <location>
        <begin position="1"/>
        <end position="16"/>
    </location>
</feature>
<feature type="region of interest" description="Disordered" evidence="1">
    <location>
        <begin position="150"/>
        <end position="200"/>
    </location>
</feature>
<sequence length="310" mass="34483">MKTPEFRETRTASQERNDDDWSDETFCDWRVTPGLCTNLPSSVEGLEYDESPILARPKTVLERLAALGEDNMGSSLRLGQYSQQHFGENCRIRRFRESLGTLKSRNRCSDNATVGQLVQPTSFPPPAPAPGPRGHTSHQIDALGLKSCLESSHSASNENDRPHSRAQKGKIKTRPAKAATEPPEQTAESENLPLLPRDSQIVPSPPVISISATSRDLFARMLVTDPSNRKPVHFEEFVAAMVDAGFSPKRCGRSAGSAVTFKDKRTDAGSIVFHCPHPDPRVDHNKLRTWGGRLNKKFGWEIESLMEREK</sequence>
<protein>
    <submittedName>
        <fullName evidence="2">Uncharacterized protein</fullName>
    </submittedName>
</protein>
<gene>
    <name evidence="2" type="ORF">Slin15195_G120600</name>
</gene>
<organism evidence="2 3">
    <name type="scientific">Septoria linicola</name>
    <dbReference type="NCBI Taxonomy" id="215465"/>
    <lineage>
        <taxon>Eukaryota</taxon>
        <taxon>Fungi</taxon>
        <taxon>Dikarya</taxon>
        <taxon>Ascomycota</taxon>
        <taxon>Pezizomycotina</taxon>
        <taxon>Dothideomycetes</taxon>
        <taxon>Dothideomycetidae</taxon>
        <taxon>Mycosphaerellales</taxon>
        <taxon>Mycosphaerellaceae</taxon>
        <taxon>Septoria</taxon>
    </lineage>
</organism>
<feature type="region of interest" description="Disordered" evidence="1">
    <location>
        <begin position="110"/>
        <end position="138"/>
    </location>
</feature>
<evidence type="ECO:0000256" key="1">
    <source>
        <dbReference type="SAM" id="MobiDB-lite"/>
    </source>
</evidence>
<name>A0A9Q9EPG3_9PEZI</name>
<dbReference type="PANTHER" id="PTHR40788:SF1">
    <property type="entry name" value="IPA PROTEIN"/>
    <property type="match status" value="1"/>
</dbReference>
<reference evidence="2" key="1">
    <citation type="submission" date="2022-06" db="EMBL/GenBank/DDBJ databases">
        <title>Complete genome sequences of two strains of the flax pathogen Septoria linicola.</title>
        <authorList>
            <person name="Lapalu N."/>
            <person name="Simon A."/>
            <person name="Demenou B."/>
            <person name="Paumier D."/>
            <person name="Guillot M.-P."/>
            <person name="Gout L."/>
            <person name="Valade R."/>
        </authorList>
    </citation>
    <scope>NUCLEOTIDE SEQUENCE</scope>
    <source>
        <strain evidence="2">SE15195</strain>
    </source>
</reference>
<feature type="compositionally biased region" description="Pro residues" evidence="1">
    <location>
        <begin position="122"/>
        <end position="131"/>
    </location>
</feature>
<dbReference type="PANTHER" id="PTHR40788">
    <property type="entry name" value="CLR5 DOMAIN-CONTAINING PROTEIN-RELATED"/>
    <property type="match status" value="1"/>
</dbReference>
<dbReference type="AlphaFoldDB" id="A0A9Q9EPG3"/>
<keyword evidence="3" id="KW-1185">Reference proteome</keyword>
<evidence type="ECO:0000313" key="2">
    <source>
        <dbReference type="EMBL" id="USW58741.1"/>
    </source>
</evidence>
<feature type="compositionally biased region" description="Basic residues" evidence="1">
    <location>
        <begin position="164"/>
        <end position="175"/>
    </location>
</feature>
<accession>A0A9Q9EPG3</accession>
<dbReference type="Proteomes" id="UP001056384">
    <property type="component" value="Chromosome 11"/>
</dbReference>
<evidence type="ECO:0000313" key="3">
    <source>
        <dbReference type="Proteomes" id="UP001056384"/>
    </source>
</evidence>
<dbReference type="EMBL" id="CP099428">
    <property type="protein sequence ID" value="USW58741.1"/>
    <property type="molecule type" value="Genomic_DNA"/>
</dbReference>
<feature type="region of interest" description="Disordered" evidence="1">
    <location>
        <begin position="1"/>
        <end position="23"/>
    </location>
</feature>
<feature type="compositionally biased region" description="Polar residues" evidence="1">
    <location>
        <begin position="110"/>
        <end position="121"/>
    </location>
</feature>